<feature type="signal peptide" evidence="1">
    <location>
        <begin position="1"/>
        <end position="25"/>
    </location>
</feature>
<dbReference type="Proteomes" id="UP000199274">
    <property type="component" value="Unassembled WGS sequence"/>
</dbReference>
<evidence type="ECO:0000313" key="3">
    <source>
        <dbReference type="EMBL" id="SDH68801.1"/>
    </source>
</evidence>
<name>A0A1G8EG15_9FLAO</name>
<sequence>MKKYIKKLVLLCAFLFLGASCSNDAVLTTLQEVAFSGKFEASSSTIVLTEDSTNVPVVVFSWPAVEYPVQAPVTYALQFDIPSAILGTTAWNNAIRVEVGEDALSKSLLGTDLNKIALALGLQSDVAGEIVVRVESNLDRRIYSEPITLTVTPFVKPVVFGAIYMPGSYQDFNIGTAAALDAIASGIYQGYVSFPDSKGLGFKFNTERNWNQFYGADANGNLQNRSDTDFQIAAAGSYQMTVNLNTLKWTASPYSWGIVGDATHEPTTDDTNYGWNHSSKMTYDHQLKTWKFRGVLRAGNLKFRLNDSWTINYGAKNNDEGIMYLDNAGAHYIGEAGTYEITFTINDIDQANNGYPPTGTYTVTKI</sequence>
<organism evidence="3 4">
    <name type="scientific">Flavobacterium omnivorum</name>
    <dbReference type="NCBI Taxonomy" id="178355"/>
    <lineage>
        <taxon>Bacteria</taxon>
        <taxon>Pseudomonadati</taxon>
        <taxon>Bacteroidota</taxon>
        <taxon>Flavobacteriia</taxon>
        <taxon>Flavobacteriales</taxon>
        <taxon>Flavobacteriaceae</taxon>
        <taxon>Flavobacterium</taxon>
    </lineage>
</organism>
<evidence type="ECO:0000313" key="4">
    <source>
        <dbReference type="Proteomes" id="UP000199274"/>
    </source>
</evidence>
<keyword evidence="4" id="KW-1185">Reference proteome</keyword>
<dbReference type="RefSeq" id="WP_091257862.1">
    <property type="nucleotide sequence ID" value="NZ_FNDB01000012.1"/>
</dbReference>
<dbReference type="CDD" id="cd12967">
    <property type="entry name" value="CBM_SusE-F_like_u1"/>
    <property type="match status" value="1"/>
</dbReference>
<feature type="domain" description="SusE outer membrane protein" evidence="2">
    <location>
        <begin position="38"/>
        <end position="134"/>
    </location>
</feature>
<reference evidence="4" key="1">
    <citation type="submission" date="2016-10" db="EMBL/GenBank/DDBJ databases">
        <authorList>
            <person name="Varghese N."/>
            <person name="Submissions S."/>
        </authorList>
    </citation>
    <scope>NUCLEOTIDE SEQUENCE [LARGE SCALE GENOMIC DNA]</scope>
    <source>
        <strain evidence="4">CGMCC 1.2747</strain>
    </source>
</reference>
<dbReference type="EMBL" id="FNDB01000012">
    <property type="protein sequence ID" value="SDH68801.1"/>
    <property type="molecule type" value="Genomic_DNA"/>
</dbReference>
<protein>
    <submittedName>
        <fullName evidence="3">SusE outer membrane protein</fullName>
    </submittedName>
</protein>
<evidence type="ECO:0000259" key="2">
    <source>
        <dbReference type="Pfam" id="PF14292"/>
    </source>
</evidence>
<proteinExistence type="predicted"/>
<dbReference type="Gene3D" id="2.60.40.3620">
    <property type="match status" value="2"/>
</dbReference>
<accession>A0A1G8EG15</accession>
<dbReference type="Pfam" id="PF14292">
    <property type="entry name" value="SusE"/>
    <property type="match status" value="1"/>
</dbReference>
<dbReference type="OrthoDB" id="975117at2"/>
<dbReference type="InterPro" id="IPR025970">
    <property type="entry name" value="SusE"/>
</dbReference>
<dbReference type="STRING" id="178355.SAMN04488062_11214"/>
<gene>
    <name evidence="3" type="ORF">SAMN04488062_11214</name>
</gene>
<feature type="chain" id="PRO_5011643837" evidence="1">
    <location>
        <begin position="26"/>
        <end position="366"/>
    </location>
</feature>
<evidence type="ECO:0000256" key="1">
    <source>
        <dbReference type="SAM" id="SignalP"/>
    </source>
</evidence>
<dbReference type="AlphaFoldDB" id="A0A1G8EG15"/>
<keyword evidence="1" id="KW-0732">Signal</keyword>
<dbReference type="PROSITE" id="PS51257">
    <property type="entry name" value="PROKAR_LIPOPROTEIN"/>
    <property type="match status" value="1"/>
</dbReference>